<evidence type="ECO:0000313" key="2">
    <source>
        <dbReference type="EMBL" id="CAE8672695.1"/>
    </source>
</evidence>
<reference evidence="2" key="1">
    <citation type="submission" date="2021-02" db="EMBL/GenBank/DDBJ databases">
        <authorList>
            <person name="Dougan E. K."/>
            <person name="Rhodes N."/>
            <person name="Thang M."/>
            <person name="Chan C."/>
        </authorList>
    </citation>
    <scope>NUCLEOTIDE SEQUENCE</scope>
</reference>
<dbReference type="Gene3D" id="3.60.10.10">
    <property type="entry name" value="Endonuclease/exonuclease/phosphatase"/>
    <property type="match status" value="1"/>
</dbReference>
<name>A0A813JC44_POLGL</name>
<proteinExistence type="predicted"/>
<evidence type="ECO:0000313" key="3">
    <source>
        <dbReference type="Proteomes" id="UP000626109"/>
    </source>
</evidence>
<dbReference type="Proteomes" id="UP000626109">
    <property type="component" value="Unassembled WGS sequence"/>
</dbReference>
<gene>
    <name evidence="2" type="ORF">PGLA2088_LOCUS18187</name>
</gene>
<dbReference type="InterPro" id="IPR036691">
    <property type="entry name" value="Endo/exonu/phosph_ase_sf"/>
</dbReference>
<dbReference type="InterPro" id="IPR005135">
    <property type="entry name" value="Endo/exonuclease/phosphatase"/>
</dbReference>
<dbReference type="SUPFAM" id="SSF56219">
    <property type="entry name" value="DNase I-like"/>
    <property type="match status" value="1"/>
</dbReference>
<protein>
    <recommendedName>
        <fullName evidence="1">Endonuclease/exonuclease/phosphatase domain-containing protein</fullName>
    </recommendedName>
</protein>
<dbReference type="GO" id="GO:0003824">
    <property type="term" value="F:catalytic activity"/>
    <property type="evidence" value="ECO:0007669"/>
    <property type="project" value="InterPro"/>
</dbReference>
<evidence type="ECO:0000259" key="1">
    <source>
        <dbReference type="Pfam" id="PF03372"/>
    </source>
</evidence>
<dbReference type="EMBL" id="CAJNNW010024477">
    <property type="protein sequence ID" value="CAE8672695.1"/>
    <property type="molecule type" value="Genomic_DNA"/>
</dbReference>
<sequence length="928" mass="103595">MRVHLGESTAPRHSEEPAFAQGHTNMNIGREHNGHYIDPRAFSIFSDRPTMMCGKTALSASLGEALANAGNNVARFLIASGLTALCGLPTVFQPAPRNIDIFSYNPYAANSEYRISEICRTLHGDVIGLQGTQRRQFGQSLFNVSHDLSHLHPLQVTRHGDYTGYHWGYGNGRFTNKATGVSLLIRRKTFSPAWVTQVISPPPALQGRGGALRLKHGTLDVCFFCLYSPSEPRNTEERNAAEAFYTWLYSALARLPRRSLCIFLGDLNAHVGSIWNTEDVVKIAFSELQRSPPVEISQWQHGKISDKELLTAMTRSWSTVTHLQKLDRDLRSHTRDDHRKYYHELALQFQAATDAHDSHRVWQLARRLARTSIGPRTRQWATVSPEFPDTQQWQEYLALPGNKGGCYASPAGCEVQNQTSCFNWTDEQFTQATALAEQDLENMATKILKQRAYRCVPSWSLPSEVWKIFFDAPESHQQTLRQARTLFFQFLVHIRLRQSSPGLWHHSEARFLPKHNQKTGPPAFRVIHLLDPAAKAWYSGLWTKGDHDSFHFATGGTRYRRREQAVAQHKLLRWRLARDTVGGAEFNQVFNGGENVEIDARLRAAAVAWYALSAFWFAVDVGLRTIEIDSTTFDSFGRLLLATAGQLRLVKAAALRTLLFPSDNPSIKAARAAGSQYGQSAKLRGGSASLPAPHLSIFAALLQTLQADAKVSETFRAQISTVLSSPLNLPRVVSVCKTSKCYDKAKTRLEIAVRPDVNAFLAQCIEVWEGQGASECSGVRLVGGSDVSPDLSILPAVQTLGEPESFLPRLVESGDGYLMLPEDGQQQGIVWEITEVSPNLTQSVYYLAKESFGLTRWMSCDQATGFARLSTYKEGWHILSVSGLHRLQHANGLWLSLKRSDQGQLRCSLTDQATVKETAFAINLLQKP</sequence>
<comment type="caution">
    <text evidence="2">The sequence shown here is derived from an EMBL/GenBank/DDBJ whole genome shotgun (WGS) entry which is preliminary data.</text>
</comment>
<accession>A0A813JC44</accession>
<dbReference type="Pfam" id="PF03372">
    <property type="entry name" value="Exo_endo_phos"/>
    <property type="match status" value="1"/>
</dbReference>
<dbReference type="AlphaFoldDB" id="A0A813JC44"/>
<feature type="domain" description="Endonuclease/exonuclease/phosphatase" evidence="1">
    <location>
        <begin position="111"/>
        <end position="275"/>
    </location>
</feature>
<organism evidence="2 3">
    <name type="scientific">Polarella glacialis</name>
    <name type="common">Dinoflagellate</name>
    <dbReference type="NCBI Taxonomy" id="89957"/>
    <lineage>
        <taxon>Eukaryota</taxon>
        <taxon>Sar</taxon>
        <taxon>Alveolata</taxon>
        <taxon>Dinophyceae</taxon>
        <taxon>Suessiales</taxon>
        <taxon>Suessiaceae</taxon>
        <taxon>Polarella</taxon>
    </lineage>
</organism>